<keyword evidence="4" id="KW-1185">Reference proteome</keyword>
<evidence type="ECO:0000313" key="3">
    <source>
        <dbReference type="EMBL" id="SDW09757.1"/>
    </source>
</evidence>
<keyword evidence="3" id="KW-0121">Carboxypeptidase</keyword>
<protein>
    <submittedName>
        <fullName evidence="3">Zinc carboxypeptidase</fullName>
    </submittedName>
</protein>
<comment type="similarity">
    <text evidence="1">Belongs to the peptidase M14 family.</text>
</comment>
<dbReference type="InterPro" id="IPR000834">
    <property type="entry name" value="Peptidase_M14"/>
</dbReference>
<keyword evidence="3" id="KW-0645">Protease</keyword>
<dbReference type="EMBL" id="FNND01000001">
    <property type="protein sequence ID" value="SDW09757.1"/>
    <property type="molecule type" value="Genomic_DNA"/>
</dbReference>
<keyword evidence="3" id="KW-0378">Hydrolase</keyword>
<dbReference type="GO" id="GO:0008270">
    <property type="term" value="F:zinc ion binding"/>
    <property type="evidence" value="ECO:0007669"/>
    <property type="project" value="InterPro"/>
</dbReference>
<sequence>MEFCYHKEERIIGKYVPYMRLKTVLQDYEQWKIAEGTSEKGLPIPLYCIGEGEKHILLWSQMHGNESTTTRALLDLFKLFDREGYCFYNCKLYIIPMLNPDGATLYTRVNGNGVDLNRDAIVLSQKESQFLRSTYERVKPDFCFNLHDQRTIFGVGDKPATVSFLAPAIDEERNITAVRARAARVIVEMNNCLQMSIPKFIGRFDDSFNPNCTGDQYSLLGTPTILVESGFYPGDYQREQTRNYVAQALWAGLAYIDKHEVDAGAWERYLKIPENKKCFRDYCIIDDRNPQEKIFVQLEEVLEGDRIVFVPKLVPDSEGKDFQAHKTYLLSEICPLEHCDIHSKIPYILDYIRKEVENI</sequence>
<feature type="active site" description="Proton donor/acceptor" evidence="1">
    <location>
        <position position="228"/>
    </location>
</feature>
<evidence type="ECO:0000313" key="4">
    <source>
        <dbReference type="Proteomes" id="UP000182771"/>
    </source>
</evidence>
<feature type="domain" description="Peptidase M14" evidence="2">
    <location>
        <begin position="4"/>
        <end position="256"/>
    </location>
</feature>
<dbReference type="GeneID" id="85017893"/>
<proteinExistence type="inferred from homology"/>
<dbReference type="Proteomes" id="UP000182771">
    <property type="component" value="Unassembled WGS sequence"/>
</dbReference>
<name>A0A1H2QRD8_9FLAO</name>
<dbReference type="Gene3D" id="3.40.630.10">
    <property type="entry name" value="Zn peptidases"/>
    <property type="match status" value="1"/>
</dbReference>
<dbReference type="PROSITE" id="PS52035">
    <property type="entry name" value="PEPTIDASE_M14"/>
    <property type="match status" value="1"/>
</dbReference>
<dbReference type="AlphaFoldDB" id="A0A1H2QRD8"/>
<gene>
    <name evidence="3" type="ORF">SAMN05444420_101236</name>
</gene>
<dbReference type="Pfam" id="PF00246">
    <property type="entry name" value="Peptidase_M14"/>
    <property type="match status" value="1"/>
</dbReference>
<dbReference type="RefSeq" id="WP_016419532.1">
    <property type="nucleotide sequence ID" value="NZ_FNND01000001.1"/>
</dbReference>
<organism evidence="3 4">
    <name type="scientific">Capnocytophaga granulosa</name>
    <dbReference type="NCBI Taxonomy" id="45242"/>
    <lineage>
        <taxon>Bacteria</taxon>
        <taxon>Pseudomonadati</taxon>
        <taxon>Bacteroidota</taxon>
        <taxon>Flavobacteriia</taxon>
        <taxon>Flavobacteriales</taxon>
        <taxon>Flavobacteriaceae</taxon>
        <taxon>Capnocytophaga</taxon>
    </lineage>
</organism>
<evidence type="ECO:0000256" key="1">
    <source>
        <dbReference type="PROSITE-ProRule" id="PRU01379"/>
    </source>
</evidence>
<dbReference type="GO" id="GO:0004181">
    <property type="term" value="F:metallocarboxypeptidase activity"/>
    <property type="evidence" value="ECO:0007669"/>
    <property type="project" value="InterPro"/>
</dbReference>
<accession>A0A1H2QRD8</accession>
<dbReference type="GO" id="GO:0006508">
    <property type="term" value="P:proteolysis"/>
    <property type="evidence" value="ECO:0007669"/>
    <property type="project" value="InterPro"/>
</dbReference>
<reference evidence="3 4" key="1">
    <citation type="submission" date="2016-10" db="EMBL/GenBank/DDBJ databases">
        <authorList>
            <person name="Varghese N."/>
            <person name="Submissions S."/>
        </authorList>
    </citation>
    <scope>NUCLEOTIDE SEQUENCE [LARGE SCALE GENOMIC DNA]</scope>
    <source>
        <strain evidence="3 4">DSM 11449</strain>
    </source>
</reference>
<comment type="caution">
    <text evidence="3">The sequence shown here is derived from an EMBL/GenBank/DDBJ whole genome shotgun (WGS) entry which is preliminary data.</text>
</comment>
<dbReference type="SUPFAM" id="SSF53187">
    <property type="entry name" value="Zn-dependent exopeptidases"/>
    <property type="match status" value="1"/>
</dbReference>
<evidence type="ECO:0000259" key="2">
    <source>
        <dbReference type="PROSITE" id="PS52035"/>
    </source>
</evidence>
<dbReference type="OrthoDB" id="1119199at2"/>